<evidence type="ECO:0000313" key="3">
    <source>
        <dbReference type="Proteomes" id="UP000824890"/>
    </source>
</evidence>
<dbReference type="Pfam" id="PF02721">
    <property type="entry name" value="DUF223"/>
    <property type="match status" value="1"/>
</dbReference>
<sequence length="363" mass="41565">MSMIQAFSLLKDVKPYKQGWRVQVKLLHSWRQKTNYGGDTLEMIFADETGVKIHCSARKNLIKKTESKIRLDVVGQVSSLRDVQTVQVAGNDKKKVEFRLMDIKGESIACCLWGKYAEQLEEHLQQTNNPNMVCLIPFAKIGFYRGDVQITNAFDSSLICFDHDLPECLTLKNNMPNDEFALALTATKNDKRPIKDLIDDWNDVGIISISEIITATQEEDCKIICSIESIDTDWSWFIFGHVSRNRCNKRCMRIKSKGGGNLAPNEKPIFWCTTCRVNTTTVTPQFKLHLTVKDDTSTCKLMLLDSVAKVVVGFEAKDIWDGSYEEKKTKQVHQKVLQRHFQSVREKIKLIRLQLPKKCAPSW</sequence>
<protein>
    <recommendedName>
        <fullName evidence="1">Replication protein A 70 kDa DNA-binding subunit B/D first OB fold domain-containing protein</fullName>
    </recommendedName>
</protein>
<gene>
    <name evidence="2" type="ORF">HID58_081439</name>
</gene>
<organism evidence="2 3">
    <name type="scientific">Brassica napus</name>
    <name type="common">Rape</name>
    <dbReference type="NCBI Taxonomy" id="3708"/>
    <lineage>
        <taxon>Eukaryota</taxon>
        <taxon>Viridiplantae</taxon>
        <taxon>Streptophyta</taxon>
        <taxon>Embryophyta</taxon>
        <taxon>Tracheophyta</taxon>
        <taxon>Spermatophyta</taxon>
        <taxon>Magnoliopsida</taxon>
        <taxon>eudicotyledons</taxon>
        <taxon>Gunneridae</taxon>
        <taxon>Pentapetalae</taxon>
        <taxon>rosids</taxon>
        <taxon>malvids</taxon>
        <taxon>Brassicales</taxon>
        <taxon>Brassicaceae</taxon>
        <taxon>Brassiceae</taxon>
        <taxon>Brassica</taxon>
    </lineage>
</organism>
<evidence type="ECO:0000313" key="2">
    <source>
        <dbReference type="EMBL" id="KAH0864228.1"/>
    </source>
</evidence>
<dbReference type="Proteomes" id="UP000824890">
    <property type="component" value="Unassembled WGS sequence"/>
</dbReference>
<dbReference type="PANTHER" id="PTHR47165">
    <property type="entry name" value="OS03G0429900 PROTEIN"/>
    <property type="match status" value="1"/>
</dbReference>
<dbReference type="CDD" id="cd04481">
    <property type="entry name" value="RPA1_DBD_B_like"/>
    <property type="match status" value="1"/>
</dbReference>
<reference evidence="2 3" key="1">
    <citation type="submission" date="2021-05" db="EMBL/GenBank/DDBJ databases">
        <title>Genome Assembly of Synthetic Allotetraploid Brassica napus Reveals Homoeologous Exchanges between Subgenomes.</title>
        <authorList>
            <person name="Davis J.T."/>
        </authorList>
    </citation>
    <scope>NUCLEOTIDE SEQUENCE [LARGE SCALE GENOMIC DNA]</scope>
    <source>
        <strain evidence="3">cv. Da-Ae</strain>
        <tissue evidence="2">Seedling</tissue>
    </source>
</reference>
<comment type="caution">
    <text evidence="2">The sequence shown here is derived from an EMBL/GenBank/DDBJ whole genome shotgun (WGS) entry which is preliminary data.</text>
</comment>
<proteinExistence type="predicted"/>
<dbReference type="PANTHER" id="PTHR47165:SF4">
    <property type="entry name" value="OS03G0429900 PROTEIN"/>
    <property type="match status" value="1"/>
</dbReference>
<keyword evidence="3" id="KW-1185">Reference proteome</keyword>
<feature type="domain" description="Replication protein A 70 kDa DNA-binding subunit B/D first OB fold" evidence="1">
    <location>
        <begin position="7"/>
        <end position="77"/>
    </location>
</feature>
<accession>A0ABQ7Y7P6</accession>
<dbReference type="EMBL" id="JAGKQM010000018">
    <property type="protein sequence ID" value="KAH0864228.1"/>
    <property type="molecule type" value="Genomic_DNA"/>
</dbReference>
<dbReference type="CDD" id="cd04480">
    <property type="entry name" value="RPA1_DBD_A_like"/>
    <property type="match status" value="1"/>
</dbReference>
<dbReference type="InterPro" id="IPR003871">
    <property type="entry name" value="RFA1B/D_OB_1st"/>
</dbReference>
<dbReference type="SUPFAM" id="SSF50249">
    <property type="entry name" value="Nucleic acid-binding proteins"/>
    <property type="match status" value="3"/>
</dbReference>
<evidence type="ECO:0000259" key="1">
    <source>
        <dbReference type="Pfam" id="PF02721"/>
    </source>
</evidence>
<dbReference type="InterPro" id="IPR012340">
    <property type="entry name" value="NA-bd_OB-fold"/>
</dbReference>
<dbReference type="Gene3D" id="2.40.50.140">
    <property type="entry name" value="Nucleic acid-binding proteins"/>
    <property type="match status" value="2"/>
</dbReference>
<name>A0ABQ7Y7P6_BRANA</name>